<proteinExistence type="predicted"/>
<accession>A0A4Y2VSQ4</accession>
<dbReference type="EMBL" id="BGPR01049899">
    <property type="protein sequence ID" value="GBO26900.1"/>
    <property type="molecule type" value="Genomic_DNA"/>
</dbReference>
<name>A0A4Y2VSQ4_ARAVE</name>
<evidence type="ECO:0000313" key="1">
    <source>
        <dbReference type="EMBL" id="GBO26900.1"/>
    </source>
</evidence>
<gene>
    <name evidence="1" type="ORF">AVEN_94163_1</name>
</gene>
<protein>
    <submittedName>
        <fullName evidence="1">Uncharacterized protein</fullName>
    </submittedName>
</protein>
<comment type="caution">
    <text evidence="1">The sequence shown here is derived from an EMBL/GenBank/DDBJ whole genome shotgun (WGS) entry which is preliminary data.</text>
</comment>
<sequence>MRGALHEKAVAALFVSCASHEPATPHVFAACPIRDLGGVTVLVPGVSIGWYPNRLVSLLGLLKGHSLGFAKGWSTSEVTPELAGSMASTKASAEGLEIPEPVTASPHILQGGAVGPNLPSLWVLHGKRRSNIPGHLTCLLTNL</sequence>
<dbReference type="AlphaFoldDB" id="A0A4Y2VSQ4"/>
<evidence type="ECO:0000313" key="2">
    <source>
        <dbReference type="Proteomes" id="UP000499080"/>
    </source>
</evidence>
<keyword evidence="2" id="KW-1185">Reference proteome</keyword>
<organism evidence="1 2">
    <name type="scientific">Araneus ventricosus</name>
    <name type="common">Orbweaver spider</name>
    <name type="synonym">Epeira ventricosa</name>
    <dbReference type="NCBI Taxonomy" id="182803"/>
    <lineage>
        <taxon>Eukaryota</taxon>
        <taxon>Metazoa</taxon>
        <taxon>Ecdysozoa</taxon>
        <taxon>Arthropoda</taxon>
        <taxon>Chelicerata</taxon>
        <taxon>Arachnida</taxon>
        <taxon>Araneae</taxon>
        <taxon>Araneomorphae</taxon>
        <taxon>Entelegynae</taxon>
        <taxon>Araneoidea</taxon>
        <taxon>Araneidae</taxon>
        <taxon>Araneus</taxon>
    </lineage>
</organism>
<dbReference type="Proteomes" id="UP000499080">
    <property type="component" value="Unassembled WGS sequence"/>
</dbReference>
<reference evidence="1 2" key="1">
    <citation type="journal article" date="2019" name="Sci. Rep.">
        <title>Orb-weaving spider Araneus ventricosus genome elucidates the spidroin gene catalogue.</title>
        <authorList>
            <person name="Kono N."/>
            <person name="Nakamura H."/>
            <person name="Ohtoshi R."/>
            <person name="Moran D.A.P."/>
            <person name="Shinohara A."/>
            <person name="Yoshida Y."/>
            <person name="Fujiwara M."/>
            <person name="Mori M."/>
            <person name="Tomita M."/>
            <person name="Arakawa K."/>
        </authorList>
    </citation>
    <scope>NUCLEOTIDE SEQUENCE [LARGE SCALE GENOMIC DNA]</scope>
</reference>